<gene>
    <name evidence="3" type="ORF">KZC50_08090</name>
</gene>
<dbReference type="GO" id="GO:0008483">
    <property type="term" value="F:transaminase activity"/>
    <property type="evidence" value="ECO:0007669"/>
    <property type="project" value="UniProtKB-KW"/>
</dbReference>
<reference evidence="3 4" key="1">
    <citation type="submission" date="2021-06" db="EMBL/GenBank/DDBJ databases">
        <title>Genome-based taxonomic framework of Microbacterium strains isolated from marine environment, the description of four new species and reclassification of four preexisting species.</title>
        <authorList>
            <person name="Lee S.D."/>
            <person name="Kim S.-M."/>
            <person name="Byeon Y.-S."/>
            <person name="Yang H.L."/>
            <person name="Kim I.S."/>
        </authorList>
    </citation>
    <scope>NUCLEOTIDE SEQUENCE [LARGE SCALE GENOMIC DNA]</scope>
    <source>
        <strain evidence="3 4">KACC 20514</strain>
    </source>
</reference>
<evidence type="ECO:0000313" key="4">
    <source>
        <dbReference type="Proteomes" id="UP001183582"/>
    </source>
</evidence>
<dbReference type="PANTHER" id="PTHR45688:SF13">
    <property type="entry name" value="ALANINE--GLYOXYLATE AMINOTRANSFERASE 2-LIKE"/>
    <property type="match status" value="1"/>
</dbReference>
<dbReference type="NCBIfam" id="NF004800">
    <property type="entry name" value="PRK06149.1"/>
    <property type="match status" value="1"/>
</dbReference>
<dbReference type="EMBL" id="JAHWXH010000001">
    <property type="protein sequence ID" value="MDS0245569.1"/>
    <property type="molecule type" value="Genomic_DNA"/>
</dbReference>
<dbReference type="Pfam" id="PF00202">
    <property type="entry name" value="Aminotran_3"/>
    <property type="match status" value="1"/>
</dbReference>
<dbReference type="PANTHER" id="PTHR45688">
    <property type="match status" value="1"/>
</dbReference>
<dbReference type="InterPro" id="IPR005814">
    <property type="entry name" value="Aminotrans_3"/>
</dbReference>
<dbReference type="SUPFAM" id="SSF53383">
    <property type="entry name" value="PLP-dependent transferases"/>
    <property type="match status" value="1"/>
</dbReference>
<evidence type="ECO:0000256" key="2">
    <source>
        <dbReference type="ARBA" id="ARBA00022898"/>
    </source>
</evidence>
<dbReference type="InterPro" id="IPR015422">
    <property type="entry name" value="PyrdxlP-dep_Trfase_small"/>
</dbReference>
<accession>A0AAJ2HJM3</accession>
<dbReference type="SUPFAM" id="SSF56112">
    <property type="entry name" value="Protein kinase-like (PK-like)"/>
    <property type="match status" value="1"/>
</dbReference>
<dbReference type="InterPro" id="IPR015424">
    <property type="entry name" value="PyrdxlP-dep_Trfase"/>
</dbReference>
<dbReference type="Gene3D" id="3.40.640.10">
    <property type="entry name" value="Type I PLP-dependent aspartate aminotransferase-like (Major domain)"/>
    <property type="match status" value="1"/>
</dbReference>
<dbReference type="Gene3D" id="3.90.1150.10">
    <property type="entry name" value="Aspartate Aminotransferase, domain 1"/>
    <property type="match status" value="1"/>
</dbReference>
<dbReference type="InterPro" id="IPR015421">
    <property type="entry name" value="PyrdxlP-dep_Trfase_major"/>
</dbReference>
<dbReference type="CDD" id="cd00610">
    <property type="entry name" value="OAT_like"/>
    <property type="match status" value="1"/>
</dbReference>
<keyword evidence="2" id="KW-0663">Pyridoxal phosphate</keyword>
<sequence>MAASLRTARRPRRPRHRRCRCGGVRIDGRRTAVTDTTPTSAAPFDYFAHVELPTPSLGDDEVRRLFAQTFGVEIDLRSLGSQQDQNFRVFARGSDEPLGVLKISNPAFSEAEIDLQDRAAARVADHDPTLRVPRLVAGPRGPMSAWWDSSSGRVHARVLENISGSTLMGSGYLSPAVVARLGDLAARVSVALDGFTHPATARVLQWDARHALRVIDALLPGETDEAVRDALWTATADAAAALTPLAERLPVQAGHFDITDDNVLRAAPGSLPDAVIDFGDVTASWRVGEIATTVSSVLHHDGADALSTLPALRAFHARRPLTSDEIAAVWPLAVLRGVVLVLSGRAQVRIDEANDYAASALDREYRIFETATAVPIPVMTAAIRTALEDVPDEGDADRGWHGAPLVALTGEIAVLDAGTVSELNDEGAWLDDGALDRAAAAALDRGAACSVIPAWEPVLTGVPRRTPAAPATVPTGATIWLAEPTPLASAAAAGATVADGALTWTDGRETVTITGLPADATAAELPARTRLFARRFPSDGPQPPARVVPALALAWRTVVGEVGPALGLPASPGPRHPSDDLLERRYRVVADVQEHYYTAPPQIERGWREYLMDVDGRVYLDMVNNVASVGHAHPRVVEAATRQMHLLNTNSRFHYGGITEYGEKIAATLPDELDTVFFVNSGSEAVDLALRLAMAATGRRDIVAMREAYHGWTFASDAVSTSIADNPFALETRPDWVHTVAAANSYRGAHRDADAARYAPEAVADIDRIVAGGALPAGFVCETYFGNAGGVALPAGYLQEVYAAVRRHGGLAIADEVQVGFGRLGRWFWGFQEQGVVPDIVAVAKSIGAGHPLGAVITRREIADRYRTQGYFFSSTGGSPVSAAIGSAVLDVIQQEGLQDNARDVGAHLAARLEDLGTRHPIIGRVHGSGLYLGVEFVRDRETREPATAETAAICDRLLELGVIMQPTGDHQNVLKIKPPLCVTKESVDYFADALARTLETGW</sequence>
<dbReference type="Proteomes" id="UP001183582">
    <property type="component" value="Unassembled WGS sequence"/>
</dbReference>
<dbReference type="GO" id="GO:0030170">
    <property type="term" value="F:pyridoxal phosphate binding"/>
    <property type="evidence" value="ECO:0007669"/>
    <property type="project" value="InterPro"/>
</dbReference>
<comment type="caution">
    <text evidence="3">The sequence shown here is derived from an EMBL/GenBank/DDBJ whole genome shotgun (WGS) entry which is preliminary data.</text>
</comment>
<protein>
    <submittedName>
        <fullName evidence="3">Aminotransferase</fullName>
    </submittedName>
</protein>
<keyword evidence="3" id="KW-0808">Transferase</keyword>
<comment type="similarity">
    <text evidence="1">Belongs to the class-III pyridoxal-phosphate-dependent aminotransferase family.</text>
</comment>
<dbReference type="AlphaFoldDB" id="A0AAJ2HJM3"/>
<dbReference type="Gene3D" id="3.90.1200.10">
    <property type="match status" value="1"/>
</dbReference>
<name>A0AAJ2HJM3_9MICO</name>
<evidence type="ECO:0000256" key="1">
    <source>
        <dbReference type="ARBA" id="ARBA00008954"/>
    </source>
</evidence>
<keyword evidence="3" id="KW-0032">Aminotransferase</keyword>
<dbReference type="InterPro" id="IPR011009">
    <property type="entry name" value="Kinase-like_dom_sf"/>
</dbReference>
<organism evidence="3 4">
    <name type="scientific">Microbacterium aurantiacum</name>
    <dbReference type="NCBI Taxonomy" id="162393"/>
    <lineage>
        <taxon>Bacteria</taxon>
        <taxon>Bacillati</taxon>
        <taxon>Actinomycetota</taxon>
        <taxon>Actinomycetes</taxon>
        <taxon>Micrococcales</taxon>
        <taxon>Microbacteriaceae</taxon>
        <taxon>Microbacterium</taxon>
    </lineage>
</organism>
<proteinExistence type="inferred from homology"/>
<evidence type="ECO:0000313" key="3">
    <source>
        <dbReference type="EMBL" id="MDS0245569.1"/>
    </source>
</evidence>